<dbReference type="Pfam" id="PF13377">
    <property type="entry name" value="Peripla_BP_3"/>
    <property type="match status" value="1"/>
</dbReference>
<reference evidence="5" key="1">
    <citation type="submission" date="2021-01" db="EMBL/GenBank/DDBJ databases">
        <title>Whole genome shotgun sequence of Cellulomonas chitinilytica NBRC 110799.</title>
        <authorList>
            <person name="Komaki H."/>
            <person name="Tamura T."/>
        </authorList>
    </citation>
    <scope>NUCLEOTIDE SEQUENCE</scope>
    <source>
        <strain evidence="5">NBRC 110799</strain>
    </source>
</reference>
<keyword evidence="2" id="KW-0238">DNA-binding</keyword>
<dbReference type="SUPFAM" id="SSF47413">
    <property type="entry name" value="lambda repressor-like DNA-binding domains"/>
    <property type="match status" value="1"/>
</dbReference>
<dbReference type="InterPro" id="IPR028082">
    <property type="entry name" value="Peripla_BP_I"/>
</dbReference>
<dbReference type="CDD" id="cd01392">
    <property type="entry name" value="HTH_LacI"/>
    <property type="match status" value="1"/>
</dbReference>
<evidence type="ECO:0000256" key="1">
    <source>
        <dbReference type="ARBA" id="ARBA00023015"/>
    </source>
</evidence>
<evidence type="ECO:0000313" key="5">
    <source>
        <dbReference type="EMBL" id="GIG23413.1"/>
    </source>
</evidence>
<dbReference type="AlphaFoldDB" id="A0A919P7H2"/>
<dbReference type="SUPFAM" id="SSF53822">
    <property type="entry name" value="Periplasmic binding protein-like I"/>
    <property type="match status" value="1"/>
</dbReference>
<dbReference type="Pfam" id="PF00356">
    <property type="entry name" value="LacI"/>
    <property type="match status" value="1"/>
</dbReference>
<dbReference type="SMART" id="SM00354">
    <property type="entry name" value="HTH_LACI"/>
    <property type="match status" value="1"/>
</dbReference>
<evidence type="ECO:0000256" key="3">
    <source>
        <dbReference type="ARBA" id="ARBA00023163"/>
    </source>
</evidence>
<keyword evidence="1" id="KW-0805">Transcription regulation</keyword>
<dbReference type="RefSeq" id="WP_203758419.1">
    <property type="nucleotide sequence ID" value="NZ_BONK01000019.1"/>
</dbReference>
<dbReference type="EMBL" id="BONK01000019">
    <property type="protein sequence ID" value="GIG23413.1"/>
    <property type="molecule type" value="Genomic_DNA"/>
</dbReference>
<dbReference type="PANTHER" id="PTHR30146">
    <property type="entry name" value="LACI-RELATED TRANSCRIPTIONAL REPRESSOR"/>
    <property type="match status" value="1"/>
</dbReference>
<dbReference type="PROSITE" id="PS50932">
    <property type="entry name" value="HTH_LACI_2"/>
    <property type="match status" value="1"/>
</dbReference>
<comment type="caution">
    <text evidence="5">The sequence shown here is derived from an EMBL/GenBank/DDBJ whole genome shotgun (WGS) entry which is preliminary data.</text>
</comment>
<dbReference type="GO" id="GO:0003700">
    <property type="term" value="F:DNA-binding transcription factor activity"/>
    <property type="evidence" value="ECO:0007669"/>
    <property type="project" value="TreeGrafter"/>
</dbReference>
<dbReference type="InterPro" id="IPR010982">
    <property type="entry name" value="Lambda_DNA-bd_dom_sf"/>
</dbReference>
<accession>A0A919P7H2</accession>
<evidence type="ECO:0000259" key="4">
    <source>
        <dbReference type="PROSITE" id="PS50932"/>
    </source>
</evidence>
<name>A0A919P7H2_9CELL</name>
<feature type="domain" description="HTH lacI-type" evidence="4">
    <location>
        <begin position="10"/>
        <end position="66"/>
    </location>
</feature>
<keyword evidence="3" id="KW-0804">Transcription</keyword>
<protein>
    <submittedName>
        <fullName evidence="5">LacI family transcriptional regulator</fullName>
    </submittedName>
</protein>
<evidence type="ECO:0000313" key="6">
    <source>
        <dbReference type="Proteomes" id="UP000632740"/>
    </source>
</evidence>
<evidence type="ECO:0000256" key="2">
    <source>
        <dbReference type="ARBA" id="ARBA00023125"/>
    </source>
</evidence>
<dbReference type="PANTHER" id="PTHR30146:SF153">
    <property type="entry name" value="LACTOSE OPERON REPRESSOR"/>
    <property type="match status" value="1"/>
</dbReference>
<dbReference type="InterPro" id="IPR046335">
    <property type="entry name" value="LacI/GalR-like_sensor"/>
</dbReference>
<proteinExistence type="predicted"/>
<keyword evidence="6" id="KW-1185">Reference proteome</keyword>
<dbReference type="Gene3D" id="1.10.260.40">
    <property type="entry name" value="lambda repressor-like DNA-binding domains"/>
    <property type="match status" value="1"/>
</dbReference>
<dbReference type="Proteomes" id="UP000632740">
    <property type="component" value="Unassembled WGS sequence"/>
</dbReference>
<sequence length="333" mass="35026">MTAEQRPRRVTSADVAREAGVSRTTVSYVLNGTPHQKIPDATRQRIMHAVERLGYAPSATARALQSGRSDVVLCLLPDWPIGPAMGTLLETLSTSLAAEGLTLYAHPRAAGRPVSEVWRSLGPAAVVLWDELDDTEVAAMRAAGIAVTVALLSPTTQRQGELLVPQQRTGRVQAEHLAATGRRLIGYAYPEDPRLKGFAEPRLEGVRTACAELGLDAPVVRTLPMDAEAAADAVRAWVAEGVTGVCAYNDDVALAVLAGTRLAGVAVPGDLAVVGVDDIPAAPFASPPLTTVNAEQGVIAQYIAALVIRGLSGKPAPRRPGSDTIHLIRRESA</sequence>
<dbReference type="InterPro" id="IPR000843">
    <property type="entry name" value="HTH_LacI"/>
</dbReference>
<organism evidence="5 6">
    <name type="scientific">Cellulomonas chitinilytica</name>
    <dbReference type="NCBI Taxonomy" id="398759"/>
    <lineage>
        <taxon>Bacteria</taxon>
        <taxon>Bacillati</taxon>
        <taxon>Actinomycetota</taxon>
        <taxon>Actinomycetes</taxon>
        <taxon>Micrococcales</taxon>
        <taxon>Cellulomonadaceae</taxon>
        <taxon>Cellulomonas</taxon>
    </lineage>
</organism>
<dbReference type="GO" id="GO:0000976">
    <property type="term" value="F:transcription cis-regulatory region binding"/>
    <property type="evidence" value="ECO:0007669"/>
    <property type="project" value="TreeGrafter"/>
</dbReference>
<dbReference type="Gene3D" id="3.40.50.2300">
    <property type="match status" value="2"/>
</dbReference>
<gene>
    <name evidence="5" type="ORF">Cch01nite_41370</name>
</gene>